<reference evidence="4" key="2">
    <citation type="submission" date="2020-04" db="EMBL/GenBank/DDBJ databases">
        <authorList>
            <consortium name="NCBI Genome Project"/>
        </authorList>
    </citation>
    <scope>NUCLEOTIDE SEQUENCE</scope>
    <source>
        <strain evidence="4">CBS 781.70</strain>
    </source>
</reference>
<reference evidence="2 4" key="1">
    <citation type="submission" date="2020-01" db="EMBL/GenBank/DDBJ databases">
        <authorList>
            <consortium name="DOE Joint Genome Institute"/>
            <person name="Haridas S."/>
            <person name="Albert R."/>
            <person name="Binder M."/>
            <person name="Bloem J."/>
            <person name="Labutti K."/>
            <person name="Salamov A."/>
            <person name="Andreopoulos B."/>
            <person name="Baker S.E."/>
            <person name="Barry K."/>
            <person name="Bills G."/>
            <person name="Bluhm B.H."/>
            <person name="Cannon C."/>
            <person name="Castanera R."/>
            <person name="Culley D.E."/>
            <person name="Daum C."/>
            <person name="Ezra D."/>
            <person name="Gonzalez J.B."/>
            <person name="Henrissat B."/>
            <person name="Kuo A."/>
            <person name="Liang C."/>
            <person name="Lipzen A."/>
            <person name="Lutzoni F."/>
            <person name="Magnuson J."/>
            <person name="Mondo S."/>
            <person name="Nolan M."/>
            <person name="Ohm R."/>
            <person name="Pangilinan J."/>
            <person name="Park H.-J."/>
            <person name="Ramirez L."/>
            <person name="Alfaro M."/>
            <person name="Sun H."/>
            <person name="Tritt A."/>
            <person name="Yoshinaga Y."/>
            <person name="Zwiers L.-H."/>
            <person name="Turgeon B.G."/>
            <person name="Goodwin S.B."/>
            <person name="Spatafora J.W."/>
            <person name="Crous P.W."/>
            <person name="Grigoriev I.V."/>
        </authorList>
    </citation>
    <scope>NUCLEOTIDE SEQUENCE</scope>
    <source>
        <strain evidence="2 4">CBS 781.70</strain>
    </source>
</reference>
<keyword evidence="3" id="KW-1185">Reference proteome</keyword>
<feature type="compositionally biased region" description="Polar residues" evidence="1">
    <location>
        <begin position="346"/>
        <end position="387"/>
    </location>
</feature>
<feature type="region of interest" description="Disordered" evidence="1">
    <location>
        <begin position="1"/>
        <end position="41"/>
    </location>
</feature>
<gene>
    <name evidence="2 4" type="ORF">P152DRAFT_451700</name>
</gene>
<evidence type="ECO:0000256" key="1">
    <source>
        <dbReference type="SAM" id="MobiDB-lite"/>
    </source>
</evidence>
<evidence type="ECO:0000313" key="2">
    <source>
        <dbReference type="EMBL" id="KAF1809747.1"/>
    </source>
</evidence>
<name>A0A6G1FVA2_9PEZI</name>
<feature type="compositionally biased region" description="Gly residues" evidence="1">
    <location>
        <begin position="228"/>
        <end position="239"/>
    </location>
</feature>
<dbReference type="GeneID" id="54418816"/>
<proteinExistence type="predicted"/>
<dbReference type="Proteomes" id="UP000504638">
    <property type="component" value="Unplaced"/>
</dbReference>
<dbReference type="RefSeq" id="XP_033531378.1">
    <property type="nucleotide sequence ID" value="XM_033678246.1"/>
</dbReference>
<sequence length="399" mass="40496">MHSVPSSTSTFPSSIETTLLPQNTGLSPSLGSGAGMPPDCDGNETLDDISYIFDGYCYGFTVSCGEPLVQNDVFAQGRVAAAARFPGNASSTVSFDPATIKHLPSNSGGTGGGGLTFLTQTVNNKSSVETVISTVLSGGSAGGQQTESGTSDVGPILPTPSQSMWSSTSIWASTGTIIRTGMSSGFSSGGTGGSGVTFPTTTTRLSSPSLATITTINETRTLTATVGSTGGSGGGGSDGGDSTLPTSTATSDSSIETGPVGTGSSWPPFSISNTDPQTGQRSTSSPYTGLPSSDLPYPYRNTTSGSLSYLAQGATRPSSGTPIPSVNDTSRSYTLSNTDDDRSRNRTTPTLSGTPVPSGNETTSWQYTFTNTDEGRTRTLNRSTVSSGIRLPSGNEKAS</sequence>
<organism evidence="2">
    <name type="scientific">Eremomyces bilateralis CBS 781.70</name>
    <dbReference type="NCBI Taxonomy" id="1392243"/>
    <lineage>
        <taxon>Eukaryota</taxon>
        <taxon>Fungi</taxon>
        <taxon>Dikarya</taxon>
        <taxon>Ascomycota</taxon>
        <taxon>Pezizomycotina</taxon>
        <taxon>Dothideomycetes</taxon>
        <taxon>Dothideomycetes incertae sedis</taxon>
        <taxon>Eremomycetales</taxon>
        <taxon>Eremomycetaceae</taxon>
        <taxon>Eremomyces</taxon>
    </lineage>
</organism>
<reference evidence="4" key="3">
    <citation type="submission" date="2025-04" db="UniProtKB">
        <authorList>
            <consortium name="RefSeq"/>
        </authorList>
    </citation>
    <scope>IDENTIFICATION</scope>
    <source>
        <strain evidence="4">CBS 781.70</strain>
    </source>
</reference>
<dbReference type="AlphaFoldDB" id="A0A6G1FVA2"/>
<feature type="compositionally biased region" description="Polar residues" evidence="1">
    <location>
        <begin position="19"/>
        <end position="30"/>
    </location>
</feature>
<dbReference type="EMBL" id="ML975170">
    <property type="protein sequence ID" value="KAF1809747.1"/>
    <property type="molecule type" value="Genomic_DNA"/>
</dbReference>
<feature type="region of interest" description="Disordered" evidence="1">
    <location>
        <begin position="221"/>
        <end position="399"/>
    </location>
</feature>
<accession>A0A6G1FVA2</accession>
<evidence type="ECO:0000313" key="4">
    <source>
        <dbReference type="RefSeq" id="XP_033531378.1"/>
    </source>
</evidence>
<protein>
    <submittedName>
        <fullName evidence="2 4">Uncharacterized protein</fullName>
    </submittedName>
</protein>
<feature type="compositionally biased region" description="Low complexity" evidence="1">
    <location>
        <begin position="1"/>
        <end position="18"/>
    </location>
</feature>
<feature type="compositionally biased region" description="Polar residues" evidence="1">
    <location>
        <begin position="300"/>
        <end position="337"/>
    </location>
</feature>
<evidence type="ECO:0000313" key="3">
    <source>
        <dbReference type="Proteomes" id="UP000504638"/>
    </source>
</evidence>
<feature type="compositionally biased region" description="Polar residues" evidence="1">
    <location>
        <begin position="244"/>
        <end position="291"/>
    </location>
</feature>